<dbReference type="InterPro" id="IPR044992">
    <property type="entry name" value="ChyE-like"/>
</dbReference>
<reference evidence="2 3" key="1">
    <citation type="submission" date="2019-04" db="EMBL/GenBank/DDBJ databases">
        <title>Friends and foes A comparative genomics study of 23 Aspergillus species from section Flavi.</title>
        <authorList>
            <consortium name="DOE Joint Genome Institute"/>
            <person name="Kjaerbolling I."/>
            <person name="Vesth T."/>
            <person name="Frisvad J.C."/>
            <person name="Nybo J.L."/>
            <person name="Theobald S."/>
            <person name="Kildgaard S."/>
            <person name="Isbrandt T."/>
            <person name="Kuo A."/>
            <person name="Sato A."/>
            <person name="Lyhne E.K."/>
            <person name="Kogle M.E."/>
            <person name="Wiebenga A."/>
            <person name="Kun R.S."/>
            <person name="Lubbers R.J."/>
            <person name="Makela M.R."/>
            <person name="Barry K."/>
            <person name="Chovatia M."/>
            <person name="Clum A."/>
            <person name="Daum C."/>
            <person name="Haridas S."/>
            <person name="He G."/>
            <person name="LaButti K."/>
            <person name="Lipzen A."/>
            <person name="Mondo S."/>
            <person name="Riley R."/>
            <person name="Salamov A."/>
            <person name="Simmons B.A."/>
            <person name="Magnuson J.K."/>
            <person name="Henrissat B."/>
            <person name="Mortensen U.H."/>
            <person name="Larsen T.O."/>
            <person name="Devries R.P."/>
            <person name="Grigoriev I.V."/>
            <person name="Machida M."/>
            <person name="Baker S.E."/>
            <person name="Andersen M.R."/>
        </authorList>
    </citation>
    <scope>NUCLEOTIDE SEQUENCE [LARGE SCALE GENOMIC DNA]</scope>
    <source>
        <strain evidence="2 3">IBT 18842</strain>
    </source>
</reference>
<keyword evidence="2" id="KW-0315">Glutamine amidotransferase</keyword>
<proteinExistence type="predicted"/>
<dbReference type="InterPro" id="IPR029062">
    <property type="entry name" value="Class_I_gatase-like"/>
</dbReference>
<dbReference type="PANTHER" id="PTHR42695:SF5">
    <property type="entry name" value="GLUTAMINE AMIDOTRANSFERASE YLR126C-RELATED"/>
    <property type="match status" value="1"/>
</dbReference>
<accession>A0A5N6TKD0</accession>
<dbReference type="InterPro" id="IPR017926">
    <property type="entry name" value="GATASE"/>
</dbReference>
<dbReference type="GO" id="GO:0005634">
    <property type="term" value="C:nucleus"/>
    <property type="evidence" value="ECO:0007669"/>
    <property type="project" value="TreeGrafter"/>
</dbReference>
<dbReference type="PROSITE" id="PS51273">
    <property type="entry name" value="GATASE_TYPE_1"/>
    <property type="match status" value="1"/>
</dbReference>
<evidence type="ECO:0000313" key="3">
    <source>
        <dbReference type="Proteomes" id="UP000325780"/>
    </source>
</evidence>
<dbReference type="Gene3D" id="3.40.50.880">
    <property type="match status" value="1"/>
</dbReference>
<evidence type="ECO:0000259" key="1">
    <source>
        <dbReference type="Pfam" id="PF00117"/>
    </source>
</evidence>
<sequence>MRPSLRIAVLQCDISAKQAHLKLPPDSYTGPFLPLLHSAAEALNLVDTDALHITGYDVIYAQEYPALADVDALLLTGSKYDSFANDPWILKLVEYTKAAIQDHRVKLVGVCFGHQIIARALGAEVGRGEAGWEIAVCDVALTEQGRKVFGRDVLRIQQMHQDVVFDCPSHVMRLGSSPQCAVQGMYVSGKFVTIQGHPEFDEQVVTEIVRKRAQRGLSTEKESEGALERAGLAHDGVVVAVGILRFLLGEVD</sequence>
<dbReference type="Proteomes" id="UP000325780">
    <property type="component" value="Unassembled WGS sequence"/>
</dbReference>
<dbReference type="Pfam" id="PF00117">
    <property type="entry name" value="GATase"/>
    <property type="match status" value="1"/>
</dbReference>
<dbReference type="GO" id="GO:0005829">
    <property type="term" value="C:cytosol"/>
    <property type="evidence" value="ECO:0007669"/>
    <property type="project" value="TreeGrafter"/>
</dbReference>
<name>A0A5N6TKD0_ASPAV</name>
<dbReference type="OrthoDB" id="92161at2759"/>
<keyword evidence="2" id="KW-0808">Transferase</keyword>
<feature type="domain" description="Glutamine amidotransferase" evidence="1">
    <location>
        <begin position="70"/>
        <end position="202"/>
    </location>
</feature>
<dbReference type="SUPFAM" id="SSF52317">
    <property type="entry name" value="Class I glutamine amidotransferase-like"/>
    <property type="match status" value="1"/>
</dbReference>
<keyword evidence="3" id="KW-1185">Reference proteome</keyword>
<dbReference type="EMBL" id="ML742241">
    <property type="protein sequence ID" value="KAE8146806.1"/>
    <property type="molecule type" value="Genomic_DNA"/>
</dbReference>
<gene>
    <name evidence="2" type="ORF">BDV25DRAFT_44652</name>
</gene>
<dbReference type="CDD" id="cd01741">
    <property type="entry name" value="GATase1_1"/>
    <property type="match status" value="1"/>
</dbReference>
<dbReference type="AlphaFoldDB" id="A0A5N6TKD0"/>
<dbReference type="GO" id="GO:0016740">
    <property type="term" value="F:transferase activity"/>
    <property type="evidence" value="ECO:0007669"/>
    <property type="project" value="UniProtKB-KW"/>
</dbReference>
<dbReference type="PANTHER" id="PTHR42695">
    <property type="entry name" value="GLUTAMINE AMIDOTRANSFERASE YLR126C-RELATED"/>
    <property type="match status" value="1"/>
</dbReference>
<protein>
    <submittedName>
        <fullName evidence="2">Class I glutamine amidotransferase-like protein</fullName>
    </submittedName>
</protein>
<evidence type="ECO:0000313" key="2">
    <source>
        <dbReference type="EMBL" id="KAE8146806.1"/>
    </source>
</evidence>
<organism evidence="2 3">
    <name type="scientific">Aspergillus avenaceus</name>
    <dbReference type="NCBI Taxonomy" id="36643"/>
    <lineage>
        <taxon>Eukaryota</taxon>
        <taxon>Fungi</taxon>
        <taxon>Dikarya</taxon>
        <taxon>Ascomycota</taxon>
        <taxon>Pezizomycotina</taxon>
        <taxon>Eurotiomycetes</taxon>
        <taxon>Eurotiomycetidae</taxon>
        <taxon>Eurotiales</taxon>
        <taxon>Aspergillaceae</taxon>
        <taxon>Aspergillus</taxon>
        <taxon>Aspergillus subgen. Circumdati</taxon>
    </lineage>
</organism>